<name>A0A1U7LVN0_NEOID</name>
<organism evidence="1 2">
    <name type="scientific">Neolecta irregularis (strain DAH-3)</name>
    <dbReference type="NCBI Taxonomy" id="1198029"/>
    <lineage>
        <taxon>Eukaryota</taxon>
        <taxon>Fungi</taxon>
        <taxon>Dikarya</taxon>
        <taxon>Ascomycota</taxon>
        <taxon>Taphrinomycotina</taxon>
        <taxon>Neolectales</taxon>
        <taxon>Neolectaceae</taxon>
        <taxon>Neolecta</taxon>
    </lineage>
</organism>
<comment type="caution">
    <text evidence="1">The sequence shown here is derived from an EMBL/GenBank/DDBJ whole genome shotgun (WGS) entry which is preliminary data.</text>
</comment>
<dbReference type="EMBL" id="LXFE01000157">
    <property type="protein sequence ID" value="OLL26602.1"/>
    <property type="molecule type" value="Genomic_DNA"/>
</dbReference>
<evidence type="ECO:0000313" key="2">
    <source>
        <dbReference type="Proteomes" id="UP000186594"/>
    </source>
</evidence>
<protein>
    <submittedName>
        <fullName evidence="1">Uncharacterized protein</fullName>
    </submittedName>
</protein>
<dbReference type="OrthoDB" id="74360at2759"/>
<dbReference type="STRING" id="1198029.A0A1U7LVN0"/>
<dbReference type="AlphaFoldDB" id="A0A1U7LVN0"/>
<gene>
    <name evidence="1" type="ORF">NEOLI_000054</name>
</gene>
<dbReference type="Proteomes" id="UP000186594">
    <property type="component" value="Unassembled WGS sequence"/>
</dbReference>
<dbReference type="OMA" id="TRFHSKH"/>
<sequence length="72" mass="8248">MKEAARKILGDKVADRCSDVWGLDDEGEVQGLWRRSGHPGFWYMGGNLMMTRFHSKHLALQIKAIQEGLLEY</sequence>
<proteinExistence type="predicted"/>
<accession>A0A1U7LVN0</accession>
<evidence type="ECO:0000313" key="1">
    <source>
        <dbReference type="EMBL" id="OLL26602.1"/>
    </source>
</evidence>
<keyword evidence="2" id="KW-1185">Reference proteome</keyword>
<reference evidence="1 2" key="1">
    <citation type="submission" date="2016-04" db="EMBL/GenBank/DDBJ databases">
        <title>Evolutionary innovation and constraint leading to complex multicellularity in the Ascomycota.</title>
        <authorList>
            <person name="Cisse O."/>
            <person name="Nguyen A."/>
            <person name="Hewitt D.A."/>
            <person name="Jedd G."/>
            <person name="Stajich J.E."/>
        </authorList>
    </citation>
    <scope>NUCLEOTIDE SEQUENCE [LARGE SCALE GENOMIC DNA]</scope>
    <source>
        <strain evidence="1 2">DAH-3</strain>
    </source>
</reference>